<name>A0A814F8S8_ADIRI</name>
<dbReference type="EMBL" id="CAJNOR010000690">
    <property type="protein sequence ID" value="CAF0982522.1"/>
    <property type="molecule type" value="Genomic_DNA"/>
</dbReference>
<evidence type="ECO:0000256" key="1">
    <source>
        <dbReference type="SAM" id="SignalP"/>
    </source>
</evidence>
<keyword evidence="1" id="KW-0732">Signal</keyword>
<sequence>MHKLFFSSFVFFLIVTRIYTRPPTEDVYEALRSVCKGKFQGGMCPYAVAYDIATQLAGNWHNGDGATGLWSDGGPAIWWPSGVGLWALAEFFHSMNGRATDKLYLATRWAAIETAKKQNNYVHTKFTDDQAWWANGALRLEQYVRSIGDSTQELLNAAQAVINDNMAHETQQCGGGVFWYYGKPPPSITDKTTISNVLTIYTMATMYSFTHDPSLLQGGSHGGAIDIYNWLVSTDLLNPQTGYQRDTLDTADGKCQLRGGSLTYEYGVLVQALIALANATGNQEYIAHAMTYIRNGINQFTRNNIVFEGCDDTNTCSGDQIAFRGIFYLGLARLYEYTRDNTIAQVIEASYLAMLSRKVGSRYPLSLINDNNNFTGNDLIVVTIGDLNLASAMIKVYKYKYAPPVVPNIDAAVNGLLPFNITHQGLTGCVCDDFGCPTGHYMQCFVDSGHKDSTGGQHWNEKALKFFVYANSQVSL</sequence>
<accession>A0A814F8S8</accession>
<evidence type="ECO:0008006" key="4">
    <source>
        <dbReference type="Google" id="ProtNLM"/>
    </source>
</evidence>
<dbReference type="AlphaFoldDB" id="A0A814F8S8"/>
<dbReference type="InterPro" id="IPR005198">
    <property type="entry name" value="Glyco_hydro_76"/>
</dbReference>
<keyword evidence="3" id="KW-1185">Reference proteome</keyword>
<protein>
    <recommendedName>
        <fullName evidence="4">Mannan endo-1,6-alpha-mannosidase</fullName>
    </recommendedName>
</protein>
<dbReference type="GO" id="GO:0005975">
    <property type="term" value="P:carbohydrate metabolic process"/>
    <property type="evidence" value="ECO:0007669"/>
    <property type="project" value="InterPro"/>
</dbReference>
<dbReference type="PANTHER" id="PTHR47791:SF3">
    <property type="entry name" value="MEIOTICALLY UP-REGULATED GENE 191 PROTEIN"/>
    <property type="match status" value="1"/>
</dbReference>
<reference evidence="2" key="1">
    <citation type="submission" date="2021-02" db="EMBL/GenBank/DDBJ databases">
        <authorList>
            <person name="Nowell W R."/>
        </authorList>
    </citation>
    <scope>NUCLEOTIDE SEQUENCE</scope>
</reference>
<dbReference type="Gene3D" id="1.50.10.20">
    <property type="match status" value="1"/>
</dbReference>
<evidence type="ECO:0000313" key="2">
    <source>
        <dbReference type="EMBL" id="CAF0982522.1"/>
    </source>
</evidence>
<proteinExistence type="predicted"/>
<feature type="chain" id="PRO_5032355503" description="Mannan endo-1,6-alpha-mannosidase" evidence="1">
    <location>
        <begin position="21"/>
        <end position="476"/>
    </location>
</feature>
<dbReference type="Proteomes" id="UP000663828">
    <property type="component" value="Unassembled WGS sequence"/>
</dbReference>
<dbReference type="InterPro" id="IPR008928">
    <property type="entry name" value="6-hairpin_glycosidase_sf"/>
</dbReference>
<organism evidence="2 3">
    <name type="scientific">Adineta ricciae</name>
    <name type="common">Rotifer</name>
    <dbReference type="NCBI Taxonomy" id="249248"/>
    <lineage>
        <taxon>Eukaryota</taxon>
        <taxon>Metazoa</taxon>
        <taxon>Spiralia</taxon>
        <taxon>Gnathifera</taxon>
        <taxon>Rotifera</taxon>
        <taxon>Eurotatoria</taxon>
        <taxon>Bdelloidea</taxon>
        <taxon>Adinetida</taxon>
        <taxon>Adinetidae</taxon>
        <taxon>Adineta</taxon>
    </lineage>
</organism>
<dbReference type="Pfam" id="PF03663">
    <property type="entry name" value="Glyco_hydro_76"/>
    <property type="match status" value="1"/>
</dbReference>
<gene>
    <name evidence="2" type="ORF">XAT740_LOCUS12259</name>
</gene>
<evidence type="ECO:0000313" key="3">
    <source>
        <dbReference type="Proteomes" id="UP000663828"/>
    </source>
</evidence>
<comment type="caution">
    <text evidence="2">The sequence shown here is derived from an EMBL/GenBank/DDBJ whole genome shotgun (WGS) entry which is preliminary data.</text>
</comment>
<feature type="signal peptide" evidence="1">
    <location>
        <begin position="1"/>
        <end position="20"/>
    </location>
</feature>
<dbReference type="InterPro" id="IPR053169">
    <property type="entry name" value="MUG_Protein"/>
</dbReference>
<dbReference type="PANTHER" id="PTHR47791">
    <property type="entry name" value="MEIOTICALLY UP-REGULATED GENE 191 PROTEIN"/>
    <property type="match status" value="1"/>
</dbReference>
<dbReference type="SUPFAM" id="SSF48208">
    <property type="entry name" value="Six-hairpin glycosidases"/>
    <property type="match status" value="1"/>
</dbReference>